<evidence type="ECO:0000313" key="1">
    <source>
        <dbReference type="EMBL" id="SNR79930.1"/>
    </source>
</evidence>
<organism evidence="1 2">
    <name type="scientific">Prevotella jejuni</name>
    <dbReference type="NCBI Taxonomy" id="1177574"/>
    <lineage>
        <taxon>Bacteria</taxon>
        <taxon>Pseudomonadati</taxon>
        <taxon>Bacteroidota</taxon>
        <taxon>Bacteroidia</taxon>
        <taxon>Bacteroidales</taxon>
        <taxon>Prevotellaceae</taxon>
        <taxon>Prevotella</taxon>
    </lineage>
</organism>
<protein>
    <submittedName>
        <fullName evidence="1">Uncharacterized protein</fullName>
    </submittedName>
</protein>
<gene>
    <name evidence="1" type="ORF">SAMN06265364_11153</name>
</gene>
<name>A0AA94LK28_9BACT</name>
<dbReference type="Proteomes" id="UP000198427">
    <property type="component" value="Unassembled WGS sequence"/>
</dbReference>
<proteinExistence type="predicted"/>
<comment type="caution">
    <text evidence="1">The sequence shown here is derived from an EMBL/GenBank/DDBJ whole genome shotgun (WGS) entry which is preliminary data.</text>
</comment>
<dbReference type="RefSeq" id="WP_141240403.1">
    <property type="nucleotide sequence ID" value="NZ_FZNZ01000011.1"/>
</dbReference>
<dbReference type="AlphaFoldDB" id="A0AA94LK28"/>
<dbReference type="EMBL" id="FZNZ01000011">
    <property type="protein sequence ID" value="SNR79930.1"/>
    <property type="molecule type" value="Genomic_DNA"/>
</dbReference>
<evidence type="ECO:0000313" key="2">
    <source>
        <dbReference type="Proteomes" id="UP000198427"/>
    </source>
</evidence>
<accession>A0AA94LK28</accession>
<keyword evidence="2" id="KW-1185">Reference proteome</keyword>
<sequence>MMDWYQIKKHIYYTNDDYVRDIIAFHLKRGAMTAIYNYICKTPFLSMEESIKDFADCIEHGVHNQIITVFLYNKPVIRWYLNSTEQLEMDIDVRFVNSLNVHNKICEFLTGLSCLIDDDIYILDDVIKEKSSILMAFKPQTPPQIIEGNLRLQQET</sequence>
<reference evidence="1 2" key="1">
    <citation type="submission" date="2017-06" db="EMBL/GenBank/DDBJ databases">
        <authorList>
            <person name="Varghese N."/>
            <person name="Submissions S."/>
        </authorList>
    </citation>
    <scope>NUCLEOTIDE SEQUENCE [LARGE SCALE GENOMIC DNA]</scope>
    <source>
        <strain evidence="1 2">DSM 26989</strain>
    </source>
</reference>